<dbReference type="PATRIC" id="fig|658445.3.peg.1094"/>
<gene>
    <name evidence="2" type="ORF">H744_1c1012</name>
</gene>
<name>A0A0C5WIP3_9GAMM</name>
<organism evidence="2 3">
    <name type="scientific">Photobacterium gaetbulicola Gung47</name>
    <dbReference type="NCBI Taxonomy" id="658445"/>
    <lineage>
        <taxon>Bacteria</taxon>
        <taxon>Pseudomonadati</taxon>
        <taxon>Pseudomonadota</taxon>
        <taxon>Gammaproteobacteria</taxon>
        <taxon>Vibrionales</taxon>
        <taxon>Vibrionaceae</taxon>
        <taxon>Photobacterium</taxon>
    </lineage>
</organism>
<dbReference type="KEGG" id="pgb:H744_1c1012"/>
<dbReference type="EMBL" id="CP005973">
    <property type="protein sequence ID" value="AJR06037.1"/>
    <property type="molecule type" value="Genomic_DNA"/>
</dbReference>
<dbReference type="Gene3D" id="3.10.450.40">
    <property type="match status" value="1"/>
</dbReference>
<evidence type="ECO:0000259" key="1">
    <source>
        <dbReference type="Pfam" id="PF03413"/>
    </source>
</evidence>
<accession>A0A0C5WIP3</accession>
<feature type="domain" description="PepSY" evidence="1">
    <location>
        <begin position="84"/>
        <end position="132"/>
    </location>
</feature>
<dbReference type="AlphaFoldDB" id="A0A0C5WIP3"/>
<protein>
    <recommendedName>
        <fullName evidence="1">PepSY domain-containing protein</fullName>
    </recommendedName>
</protein>
<reference evidence="2 3" key="1">
    <citation type="submission" date="2013-05" db="EMBL/GenBank/DDBJ databases">
        <title>Complete genome sequence of the lipase-producing bacterium Photobacterium gaetbulicola Gung47.</title>
        <authorList>
            <person name="Kim Y.-O."/>
        </authorList>
    </citation>
    <scope>NUCLEOTIDE SEQUENCE [LARGE SCALE GENOMIC DNA]</scope>
    <source>
        <strain evidence="2 3">Gung47</strain>
    </source>
</reference>
<keyword evidence="3" id="KW-1185">Reference proteome</keyword>
<dbReference type="Pfam" id="PF03413">
    <property type="entry name" value="PepSY"/>
    <property type="match status" value="1"/>
</dbReference>
<evidence type="ECO:0000313" key="2">
    <source>
        <dbReference type="EMBL" id="AJR06037.1"/>
    </source>
</evidence>
<evidence type="ECO:0000313" key="3">
    <source>
        <dbReference type="Proteomes" id="UP000032303"/>
    </source>
</evidence>
<dbReference type="InterPro" id="IPR025711">
    <property type="entry name" value="PepSY"/>
</dbReference>
<proteinExistence type="predicted"/>
<sequence>MAFCLYSHIQHTITWVYSFSVHVQSVTIQCMNRKSKYIAILSLLFFAVSALASVELEIEEDHDDVMRAVQQGLVQPFSSLQSKVDEQLHGRIIRVELEEDDDIWIYELKLIDPNNNIVRVEYDAKTLTILEIKGRGLENIIKVDQ</sequence>
<dbReference type="STRING" id="658445.H744_1c1012"/>
<dbReference type="HOGENOM" id="CLU_143489_0_0_6"/>
<dbReference type="Proteomes" id="UP000032303">
    <property type="component" value="Chromosome 1"/>
</dbReference>